<dbReference type="OrthoDB" id="9810135at2"/>
<evidence type="ECO:0000256" key="7">
    <source>
        <dbReference type="ARBA" id="ARBA00022840"/>
    </source>
</evidence>
<dbReference type="SUPFAM" id="SSF52980">
    <property type="entry name" value="Restriction endonuclease-like"/>
    <property type="match status" value="1"/>
</dbReference>
<keyword evidence="4 13" id="KW-0378">Hydrolase</keyword>
<organism evidence="17 18">
    <name type="scientific">Jeotgalibacillus malaysiensis</name>
    <dbReference type="NCBI Taxonomy" id="1508404"/>
    <lineage>
        <taxon>Bacteria</taxon>
        <taxon>Bacillati</taxon>
        <taxon>Bacillota</taxon>
        <taxon>Bacilli</taxon>
        <taxon>Bacillales</taxon>
        <taxon>Caryophanaceae</taxon>
        <taxon>Jeotgalibacillus</taxon>
    </lineage>
</organism>
<dbReference type="GO" id="GO:0005524">
    <property type="term" value="F:ATP binding"/>
    <property type="evidence" value="ECO:0007669"/>
    <property type="project" value="UniProtKB-UniRule"/>
</dbReference>
<proteinExistence type="inferred from homology"/>
<dbReference type="Pfam" id="PF13361">
    <property type="entry name" value="UvrD_C"/>
    <property type="match status" value="1"/>
</dbReference>
<evidence type="ECO:0000256" key="4">
    <source>
        <dbReference type="ARBA" id="ARBA00022801"/>
    </source>
</evidence>
<dbReference type="InterPro" id="IPR000212">
    <property type="entry name" value="DNA_helicase_UvrD/REP"/>
</dbReference>
<dbReference type="GO" id="GO:0043138">
    <property type="term" value="F:3'-5' DNA helicase activity"/>
    <property type="evidence" value="ECO:0007669"/>
    <property type="project" value="UniProtKB-UniRule"/>
</dbReference>
<dbReference type="HOGENOM" id="CLU_001114_3_1_9"/>
<keyword evidence="18" id="KW-1185">Reference proteome</keyword>
<dbReference type="GO" id="GO:0005829">
    <property type="term" value="C:cytosol"/>
    <property type="evidence" value="ECO:0007669"/>
    <property type="project" value="TreeGrafter"/>
</dbReference>
<evidence type="ECO:0000256" key="8">
    <source>
        <dbReference type="ARBA" id="ARBA00023125"/>
    </source>
</evidence>
<dbReference type="EC" id="3.1.-.-" evidence="13"/>
<keyword evidence="8 13" id="KW-0238">DNA-binding</keyword>
<dbReference type="Proteomes" id="UP000031449">
    <property type="component" value="Chromosome"/>
</dbReference>
<feature type="domain" description="UvrD-like helicase ATP-binding" evidence="15">
    <location>
        <begin position="9"/>
        <end position="475"/>
    </location>
</feature>
<evidence type="ECO:0000256" key="2">
    <source>
        <dbReference type="ARBA" id="ARBA00022741"/>
    </source>
</evidence>
<evidence type="ECO:0000256" key="3">
    <source>
        <dbReference type="ARBA" id="ARBA00022763"/>
    </source>
</evidence>
<keyword evidence="2 13" id="KW-0547">Nucleotide-binding</keyword>
<dbReference type="InterPro" id="IPR014017">
    <property type="entry name" value="DNA_helicase_UvrD-like_C"/>
</dbReference>
<evidence type="ECO:0000259" key="15">
    <source>
        <dbReference type="PROSITE" id="PS51198"/>
    </source>
</evidence>
<dbReference type="GO" id="GO:0016887">
    <property type="term" value="F:ATP hydrolysis activity"/>
    <property type="evidence" value="ECO:0007669"/>
    <property type="project" value="RHEA"/>
</dbReference>
<sequence>MIPEKPAHVTWTDEQWRAIFEKGSDILVAAAAGSGKTAVLVERLIQKVLDTDQPTDIDELLVVTFTNASAAEMKHRVGEALEKALADDPESRHLRKQLTLINKASISTLHSFCLEVIRKYYYLIDIDPGFRIADDTEAELLKDEVVEEILEQEYGIEDNHLFVELVEAVTSDRSDDALHQMIRKLHTFSRSHADPDIWLDGIVTLHQTDNVQIDDHPLANYVLFHVQLEAEGAIELINLALDAARKPGGPYPRAVNFEDDLRQLNEIRHAAGWKEAEAAVSNFSMGRLKPCKGDDFDEELVEQAKKWRDQAKKMINDLKDGFFVRSPEQLLEDMNQMTGRLSTLVELVRKFEKAFKSAKEERGLVDFNDLEHFCLEILRDPDTLEPSQAAYHYRNQFKEVLVDEYQDTNMVQETILQLVKSGGEKDGNLFMVGDVKQSIYRFRLAEPNLFLGKYRTFQQDGSGQKIDLAKNFRSRPEVLDGVNFIFRQIMGEMVGEIDYDKDAELIPGAPYPTDLTVPVRFTVIDQADEDAPGEEMPEEVMDERELERSTLEARYMIKEIRGMIDGGRQIYDVKKKLYRPLEYRDIVILTRSMTWTPDIMDEFRQAGIPLYADLSTGYFDATEVAIMVSLLKIIDNPIQDIPLASVLRSPIVRCTEEQLAKIRRADPKGTFWDALQAYMSSGDEDTELKEKCSWFLISLRNWRAYARTGAVSDLVWQLFRDTQFYDFVGGLPGGKQRQANLRALYDRARQYESTSFRGLFRFLRFVERMRDRGDDLGAARALSEQEDVVRLMTIHKSKGLEFPVVFISGMARQFNEMDLRGSYLLDKDFGLALSYVDIENRISSTTLPQMAFKEKKRLENLAEEMRVLYVAMTRAKEELILIATVPDAEKLKEKWSLSGSYKSWLLPDFTRKGARSYADWVGPALARHPHAVHAVSAGLIEDPSVWDMQQHHKHLFAEEQRKEESAAEWLSHVRNHEPVPGESEHHEDILHRLKWHYPYEEAAMVRSKQSVSSIKRQHETLDETGADTIVKPAKKLYGRPAFLQQEKMTAAEKGTIMHTVMQQVPLSKVPGREEIESLIASLVVREILTEEQAETVRVNHVAAFFQSTLGKRMIHAANVRREVPFTYAATPAEAGIQLNVDDPVLIQGIADCLFEDENGLVLLDYKTDYVDHSDPDVHDMLAERYRLQLSLYQQALEKSLNRKIDEVYLYFFNADLTIKLEEN</sequence>
<comment type="catalytic activity">
    <reaction evidence="12 13">
        <text>ATP + H2O = ADP + phosphate + H(+)</text>
        <dbReference type="Rhea" id="RHEA:13065"/>
        <dbReference type="ChEBI" id="CHEBI:15377"/>
        <dbReference type="ChEBI" id="CHEBI:15378"/>
        <dbReference type="ChEBI" id="CHEBI:30616"/>
        <dbReference type="ChEBI" id="CHEBI:43474"/>
        <dbReference type="ChEBI" id="CHEBI:456216"/>
        <dbReference type="EC" id="5.6.2.4"/>
    </reaction>
</comment>
<dbReference type="FunFam" id="3.40.50.300:FF:001196">
    <property type="entry name" value="ATP-dependent helicase/nuclease subunit A"/>
    <property type="match status" value="1"/>
</dbReference>
<dbReference type="SUPFAM" id="SSF52540">
    <property type="entry name" value="P-loop containing nucleoside triphosphate hydrolases"/>
    <property type="match status" value="1"/>
</dbReference>
<dbReference type="PROSITE" id="PS51198">
    <property type="entry name" value="UVRD_HELICASE_ATP_BIND"/>
    <property type="match status" value="1"/>
</dbReference>
<feature type="domain" description="UvrD-like helicase C-terminal" evidence="16">
    <location>
        <begin position="514"/>
        <end position="799"/>
    </location>
</feature>
<comment type="catalytic activity">
    <reaction evidence="11 13">
        <text>Couples ATP hydrolysis with the unwinding of duplex DNA by translocating in the 3'-5' direction.</text>
        <dbReference type="EC" id="5.6.2.4"/>
    </reaction>
</comment>
<dbReference type="KEGG" id="jeo:JMA_13750"/>
<keyword evidence="5 13" id="KW-0347">Helicase</keyword>
<evidence type="ECO:0000256" key="10">
    <source>
        <dbReference type="ARBA" id="ARBA00023235"/>
    </source>
</evidence>
<dbReference type="CDD" id="cd17932">
    <property type="entry name" value="DEXQc_UvrD"/>
    <property type="match status" value="1"/>
</dbReference>
<evidence type="ECO:0000256" key="13">
    <source>
        <dbReference type="HAMAP-Rule" id="MF_01451"/>
    </source>
</evidence>
<dbReference type="Gene3D" id="3.40.50.300">
    <property type="entry name" value="P-loop containing nucleotide triphosphate hydrolases"/>
    <property type="match status" value="4"/>
</dbReference>
<dbReference type="FunFam" id="3.40.50.300:FF:001236">
    <property type="entry name" value="ATP-dependent helicase/nuclease subunit A"/>
    <property type="match status" value="1"/>
</dbReference>
<dbReference type="InterPro" id="IPR011335">
    <property type="entry name" value="Restrct_endonuc-II-like"/>
</dbReference>
<dbReference type="EMBL" id="CP009416">
    <property type="protein sequence ID" value="AJD90692.1"/>
    <property type="molecule type" value="Genomic_DNA"/>
</dbReference>
<evidence type="ECO:0000256" key="5">
    <source>
        <dbReference type="ARBA" id="ARBA00022806"/>
    </source>
</evidence>
<dbReference type="InterPro" id="IPR014152">
    <property type="entry name" value="AddA"/>
</dbReference>
<accession>A0A0B5APT7</accession>
<dbReference type="Pfam" id="PF12705">
    <property type="entry name" value="PDDEXK_1"/>
    <property type="match status" value="1"/>
</dbReference>
<dbReference type="PANTHER" id="PTHR11070:SF48">
    <property type="entry name" value="ATP-DEPENDENT HELICASE_NUCLEASE SUBUNIT A"/>
    <property type="match status" value="1"/>
</dbReference>
<dbReference type="InterPro" id="IPR014016">
    <property type="entry name" value="UvrD-like_ATP-bd"/>
</dbReference>
<keyword evidence="1 13" id="KW-0540">Nuclease</keyword>
<comment type="function">
    <text evidence="13">The heterodimer acts as both an ATP-dependent DNA helicase and an ATP-dependent, dual-direction single-stranded exonuclease. Recognizes the chi site generating a DNA molecule suitable for the initiation of homologous recombination. The AddA nuclease domain is required for chi fragment generation; this subunit has the helicase and 3' -&gt; 5' nuclease activities.</text>
</comment>
<evidence type="ECO:0000256" key="9">
    <source>
        <dbReference type="ARBA" id="ARBA00023204"/>
    </source>
</evidence>
<dbReference type="AlphaFoldDB" id="A0A0B5APT7"/>
<keyword evidence="7 13" id="KW-0067">ATP-binding</keyword>
<dbReference type="GO" id="GO:0003690">
    <property type="term" value="F:double-stranded DNA binding"/>
    <property type="evidence" value="ECO:0007669"/>
    <property type="project" value="UniProtKB-UniRule"/>
</dbReference>
<keyword evidence="6 13" id="KW-0269">Exonuclease</keyword>
<evidence type="ECO:0000313" key="18">
    <source>
        <dbReference type="Proteomes" id="UP000031449"/>
    </source>
</evidence>
<protein>
    <recommendedName>
        <fullName evidence="13">ATP-dependent helicase/nuclease subunit A</fullName>
        <ecNumber evidence="13">3.1.-.-</ecNumber>
        <ecNumber evidence="13">5.6.2.4</ecNumber>
    </recommendedName>
    <alternativeName>
        <fullName evidence="13">ATP-dependent helicase/nuclease AddA</fullName>
    </alternativeName>
    <alternativeName>
        <fullName evidence="13">DNA 3'-5' helicase AddA</fullName>
    </alternativeName>
</protein>
<reference evidence="17 18" key="1">
    <citation type="submission" date="2014-08" db="EMBL/GenBank/DDBJ databases">
        <title>Complete genome of a marine bacteria Jeotgalibacillus malaysiensis.</title>
        <authorList>
            <person name="Yaakop A.S."/>
            <person name="Chan K.-G."/>
            <person name="Goh K.M."/>
        </authorList>
    </citation>
    <scope>NUCLEOTIDE SEQUENCE [LARGE SCALE GENOMIC DNA]</scope>
    <source>
        <strain evidence="17 18">D5</strain>
    </source>
</reference>
<dbReference type="STRING" id="1508404.JMA_13750"/>
<evidence type="ECO:0000256" key="1">
    <source>
        <dbReference type="ARBA" id="ARBA00022722"/>
    </source>
</evidence>
<dbReference type="Pfam" id="PF00580">
    <property type="entry name" value="UvrD-helicase"/>
    <property type="match status" value="1"/>
</dbReference>
<dbReference type="HAMAP" id="MF_01451">
    <property type="entry name" value="AddA"/>
    <property type="match status" value="1"/>
</dbReference>
<evidence type="ECO:0000256" key="6">
    <source>
        <dbReference type="ARBA" id="ARBA00022839"/>
    </source>
</evidence>
<dbReference type="PROSITE" id="PS51217">
    <property type="entry name" value="UVRD_HELICASE_CTER"/>
    <property type="match status" value="1"/>
</dbReference>
<evidence type="ECO:0000256" key="12">
    <source>
        <dbReference type="ARBA" id="ARBA00048988"/>
    </source>
</evidence>
<dbReference type="PANTHER" id="PTHR11070">
    <property type="entry name" value="UVRD / RECB / PCRA DNA HELICASE FAMILY MEMBER"/>
    <property type="match status" value="1"/>
</dbReference>
<evidence type="ECO:0000259" key="16">
    <source>
        <dbReference type="PROSITE" id="PS51217"/>
    </source>
</evidence>
<dbReference type="NCBIfam" id="TIGR02785">
    <property type="entry name" value="addA_Gpos"/>
    <property type="match status" value="1"/>
</dbReference>
<dbReference type="Gene3D" id="3.90.320.10">
    <property type="match status" value="1"/>
</dbReference>
<dbReference type="EC" id="5.6.2.4" evidence="13"/>
<gene>
    <name evidence="13" type="primary">addA</name>
    <name evidence="17" type="ORF">JMA_13750</name>
</gene>
<dbReference type="GO" id="GO:0033202">
    <property type="term" value="C:DNA helicase complex"/>
    <property type="evidence" value="ECO:0007669"/>
    <property type="project" value="TreeGrafter"/>
</dbReference>
<comment type="cofactor">
    <cofactor evidence="13">
        <name>Mg(2+)</name>
        <dbReference type="ChEBI" id="CHEBI:18420"/>
    </cofactor>
</comment>
<evidence type="ECO:0000256" key="11">
    <source>
        <dbReference type="ARBA" id="ARBA00034617"/>
    </source>
</evidence>
<dbReference type="InterPro" id="IPR038726">
    <property type="entry name" value="PDDEXK_AddAB-type"/>
</dbReference>
<dbReference type="CDD" id="cd18807">
    <property type="entry name" value="SF1_C_UvrD"/>
    <property type="match status" value="1"/>
</dbReference>
<comment type="subunit">
    <text evidence="13">Heterodimer of AddA and AddB/RexB.</text>
</comment>
<keyword evidence="9 13" id="KW-0234">DNA repair</keyword>
<dbReference type="InterPro" id="IPR027417">
    <property type="entry name" value="P-loop_NTPase"/>
</dbReference>
<evidence type="ECO:0000256" key="14">
    <source>
        <dbReference type="PROSITE-ProRule" id="PRU00560"/>
    </source>
</evidence>
<feature type="binding site" evidence="14">
    <location>
        <begin position="30"/>
        <end position="37"/>
    </location>
    <ligand>
        <name>ATP</name>
        <dbReference type="ChEBI" id="CHEBI:30616"/>
    </ligand>
</feature>
<name>A0A0B5APT7_9BACL</name>
<dbReference type="GO" id="GO:0008408">
    <property type="term" value="F:3'-5' exonuclease activity"/>
    <property type="evidence" value="ECO:0007669"/>
    <property type="project" value="UniProtKB-UniRule"/>
</dbReference>
<comment type="similarity">
    <text evidence="13">Belongs to the helicase family. AddA subfamily.</text>
</comment>
<evidence type="ECO:0000313" key="17">
    <source>
        <dbReference type="EMBL" id="AJD90692.1"/>
    </source>
</evidence>
<dbReference type="GO" id="GO:0000724">
    <property type="term" value="P:double-strand break repair via homologous recombination"/>
    <property type="evidence" value="ECO:0007669"/>
    <property type="project" value="UniProtKB-UniRule"/>
</dbReference>
<keyword evidence="10 13" id="KW-0413">Isomerase</keyword>
<dbReference type="InterPro" id="IPR011604">
    <property type="entry name" value="PDDEXK-like_dom_sf"/>
</dbReference>
<keyword evidence="3 13" id="KW-0227">DNA damage</keyword>